<dbReference type="Gene3D" id="3.40.50.11980">
    <property type="match status" value="1"/>
</dbReference>
<dbReference type="InterPro" id="IPR031595">
    <property type="entry name" value="PRORP_C"/>
</dbReference>
<evidence type="ECO:0000313" key="10">
    <source>
        <dbReference type="Proteomes" id="UP001412067"/>
    </source>
</evidence>
<comment type="caution">
    <text evidence="9">The sequence shown here is derived from an EMBL/GenBank/DDBJ whole genome shotgun (WGS) entry which is preliminary data.</text>
</comment>
<evidence type="ECO:0000256" key="7">
    <source>
        <dbReference type="ARBA" id="ARBA00023128"/>
    </source>
</evidence>
<evidence type="ECO:0000256" key="4">
    <source>
        <dbReference type="ARBA" id="ARBA00022801"/>
    </source>
</evidence>
<proteinExistence type="inferred from homology"/>
<dbReference type="EMBL" id="JBBWWR010000005">
    <property type="protein sequence ID" value="KAK8966264.1"/>
    <property type="molecule type" value="Genomic_DNA"/>
</dbReference>
<keyword evidence="5" id="KW-0862">Zinc</keyword>
<evidence type="ECO:0000256" key="6">
    <source>
        <dbReference type="ARBA" id="ARBA00022946"/>
    </source>
</evidence>
<keyword evidence="3" id="KW-0479">Metal-binding</keyword>
<comment type="subcellular location">
    <subcellularLocation>
        <location evidence="1">Mitochondrion</location>
    </subcellularLocation>
</comment>
<name>A0ABR2MRD5_9ASPA</name>
<evidence type="ECO:0000256" key="2">
    <source>
        <dbReference type="ARBA" id="ARBA00007626"/>
    </source>
</evidence>
<reference evidence="9 10" key="1">
    <citation type="journal article" date="2022" name="Nat. Plants">
        <title>Genomes of leafy and leafless Platanthera orchids illuminate the evolution of mycoheterotrophy.</title>
        <authorList>
            <person name="Li M.H."/>
            <person name="Liu K.W."/>
            <person name="Li Z."/>
            <person name="Lu H.C."/>
            <person name="Ye Q.L."/>
            <person name="Zhang D."/>
            <person name="Wang J.Y."/>
            <person name="Li Y.F."/>
            <person name="Zhong Z.M."/>
            <person name="Liu X."/>
            <person name="Yu X."/>
            <person name="Liu D.K."/>
            <person name="Tu X.D."/>
            <person name="Liu B."/>
            <person name="Hao Y."/>
            <person name="Liao X.Y."/>
            <person name="Jiang Y.T."/>
            <person name="Sun W.H."/>
            <person name="Chen J."/>
            <person name="Chen Y.Q."/>
            <person name="Ai Y."/>
            <person name="Zhai J.W."/>
            <person name="Wu S.S."/>
            <person name="Zhou Z."/>
            <person name="Hsiao Y.Y."/>
            <person name="Wu W.L."/>
            <person name="Chen Y.Y."/>
            <person name="Lin Y.F."/>
            <person name="Hsu J.L."/>
            <person name="Li C.Y."/>
            <person name="Wang Z.W."/>
            <person name="Zhao X."/>
            <person name="Zhong W.Y."/>
            <person name="Ma X.K."/>
            <person name="Ma L."/>
            <person name="Huang J."/>
            <person name="Chen G.Z."/>
            <person name="Huang M.Z."/>
            <person name="Huang L."/>
            <person name="Peng D.H."/>
            <person name="Luo Y.B."/>
            <person name="Zou S.Q."/>
            <person name="Chen S.P."/>
            <person name="Lan S."/>
            <person name="Tsai W.C."/>
            <person name="Van de Peer Y."/>
            <person name="Liu Z.J."/>
        </authorList>
    </citation>
    <scope>NUCLEOTIDE SEQUENCE [LARGE SCALE GENOMIC DNA]</scope>
    <source>
        <strain evidence="9">Lor288</strain>
    </source>
</reference>
<dbReference type="Proteomes" id="UP001412067">
    <property type="component" value="Unassembled WGS sequence"/>
</dbReference>
<organism evidence="9 10">
    <name type="scientific">Platanthera guangdongensis</name>
    <dbReference type="NCBI Taxonomy" id="2320717"/>
    <lineage>
        <taxon>Eukaryota</taxon>
        <taxon>Viridiplantae</taxon>
        <taxon>Streptophyta</taxon>
        <taxon>Embryophyta</taxon>
        <taxon>Tracheophyta</taxon>
        <taxon>Spermatophyta</taxon>
        <taxon>Magnoliopsida</taxon>
        <taxon>Liliopsida</taxon>
        <taxon>Asparagales</taxon>
        <taxon>Orchidaceae</taxon>
        <taxon>Orchidoideae</taxon>
        <taxon>Orchideae</taxon>
        <taxon>Orchidinae</taxon>
        <taxon>Platanthera</taxon>
    </lineage>
</organism>
<gene>
    <name evidence="9" type="ORF">KSP40_PGU009567</name>
</gene>
<protein>
    <recommendedName>
        <fullName evidence="8">PRORP domain-containing protein</fullName>
    </recommendedName>
</protein>
<dbReference type="PANTHER" id="PTHR13547">
    <property type="match status" value="1"/>
</dbReference>
<accession>A0ABR2MRD5</accession>
<feature type="domain" description="PRORP" evidence="8">
    <location>
        <begin position="5"/>
        <end position="138"/>
    </location>
</feature>
<dbReference type="Pfam" id="PF16953">
    <property type="entry name" value="PRORP"/>
    <property type="match status" value="1"/>
</dbReference>
<keyword evidence="4" id="KW-0378">Hydrolase</keyword>
<evidence type="ECO:0000256" key="5">
    <source>
        <dbReference type="ARBA" id="ARBA00022833"/>
    </source>
</evidence>
<evidence type="ECO:0000259" key="8">
    <source>
        <dbReference type="Pfam" id="PF16953"/>
    </source>
</evidence>
<sequence length="162" mass="18279">MSPSKKLPLVVLHCSRVRAGPADKPNNKRLLASWKKAGALYATPPGSNDDWYWLYAAVNCKSLVVTNDEMRDHLFALLGNNFFPRWKEKHQVRLTISSGPTFHMPPSYSIIIQESERGSWHIPTHTGDDIETPRQWVCANRDATVVSQFRQITPTDVISGPP</sequence>
<dbReference type="PANTHER" id="PTHR13547:SF1">
    <property type="entry name" value="MITOCHONDRIAL RIBONUCLEASE P CATALYTIC SUBUNIT"/>
    <property type="match status" value="1"/>
</dbReference>
<keyword evidence="6" id="KW-0809">Transit peptide</keyword>
<evidence type="ECO:0000313" key="9">
    <source>
        <dbReference type="EMBL" id="KAK8966264.1"/>
    </source>
</evidence>
<keyword evidence="10" id="KW-1185">Reference proteome</keyword>
<evidence type="ECO:0000256" key="3">
    <source>
        <dbReference type="ARBA" id="ARBA00022723"/>
    </source>
</evidence>
<keyword evidence="7" id="KW-0496">Mitochondrion</keyword>
<comment type="similarity">
    <text evidence="2">Belongs to the PPR family. P subfamily.</text>
</comment>
<evidence type="ECO:0000256" key="1">
    <source>
        <dbReference type="ARBA" id="ARBA00004173"/>
    </source>
</evidence>